<accession>V5I2N0</accession>
<dbReference type="PROSITE" id="PS50066">
    <property type="entry name" value="MADS_BOX_2"/>
    <property type="match status" value="1"/>
</dbReference>
<evidence type="ECO:0000313" key="9">
    <source>
        <dbReference type="EMBL" id="GAD97205.1"/>
    </source>
</evidence>
<gene>
    <name evidence="9" type="ORF">PVAR5_5878</name>
</gene>
<feature type="compositionally biased region" description="Acidic residues" evidence="7">
    <location>
        <begin position="105"/>
        <end position="114"/>
    </location>
</feature>
<feature type="compositionally biased region" description="Pro residues" evidence="7">
    <location>
        <begin position="416"/>
        <end position="425"/>
    </location>
</feature>
<dbReference type="SUPFAM" id="SSF55455">
    <property type="entry name" value="SRF-like"/>
    <property type="match status" value="1"/>
</dbReference>
<dbReference type="EMBL" id="BAUL01000189">
    <property type="protein sequence ID" value="GAD97205.1"/>
    <property type="molecule type" value="Genomic_DNA"/>
</dbReference>
<feature type="compositionally biased region" description="Basic and acidic residues" evidence="7">
    <location>
        <begin position="399"/>
        <end position="409"/>
    </location>
</feature>
<organism evidence="9 10">
    <name type="scientific">Byssochlamys spectabilis (strain No. 5 / NBRC 109023)</name>
    <name type="common">Paecilomyces variotii</name>
    <dbReference type="NCBI Taxonomy" id="1356009"/>
    <lineage>
        <taxon>Eukaryota</taxon>
        <taxon>Fungi</taxon>
        <taxon>Dikarya</taxon>
        <taxon>Ascomycota</taxon>
        <taxon>Pezizomycotina</taxon>
        <taxon>Eurotiomycetes</taxon>
        <taxon>Eurotiomycetidae</taxon>
        <taxon>Eurotiales</taxon>
        <taxon>Thermoascaceae</taxon>
        <taxon>Paecilomyces</taxon>
    </lineage>
</organism>
<evidence type="ECO:0000256" key="3">
    <source>
        <dbReference type="ARBA" id="ARBA00023125"/>
    </source>
</evidence>
<comment type="caution">
    <text evidence="9">The sequence shown here is derived from an EMBL/GenBank/DDBJ whole genome shotgun (WGS) entry which is preliminary data.</text>
</comment>
<dbReference type="PANTHER" id="PTHR11945">
    <property type="entry name" value="MADS BOX PROTEIN"/>
    <property type="match status" value="1"/>
</dbReference>
<dbReference type="PANTHER" id="PTHR11945:SF534">
    <property type="entry name" value="MYOCYTE-SPECIFIC ENHANCER FACTOR 2"/>
    <property type="match status" value="1"/>
</dbReference>
<feature type="domain" description="MADS-box" evidence="8">
    <location>
        <begin position="1"/>
        <end position="61"/>
    </location>
</feature>
<comment type="subcellular location">
    <subcellularLocation>
        <location evidence="1">Nucleus</location>
    </subcellularLocation>
</comment>
<evidence type="ECO:0000259" key="8">
    <source>
        <dbReference type="PROSITE" id="PS50066"/>
    </source>
</evidence>
<sequence length="633" mass="68563">MGRRKIEIKAIKDDRNRSVTFLKRKGGLFKKAHELSVLCSVDVAVIIFGHNKKLYEFSSGDIRETLGKYQYVRTPDIFHIRRSSLEYHPHEHKGPADFAGKRDADDDDDDDSPGPEEPPQQGHPMVPPHLQNQPGFQHINHAPSASPPISNGVPFIPRHGTPQPHGLSRPSSRTHMRRVSSNLVPQQHAHATPPPQNGFAYMPNPSIYNPNAAPPMHQQPPRPGQFPQYAHPGPMPQHQPHPHPQHPQMPQHIPQPPPPHGLPQQHPQHGLPPHQQTHPGMPQQSPPLPQQRPHAHFPPQVTQAYIPDQGRHSMPPAFPPEQQQQPPQSRPMAVPEQSAQQMSVPPKSEGSLSPPLSKQQQQHQQQHPPKSRSIFTPIDDRGSVLARHFGVGPPTCESPRNDAQSRPDQENANPSTGPPSAPLPPARSATDPQRTHSMPSISDVKPPLKTNSLQLNAKRPRLKVQIPSENSDGGSATADSSPRGSANKTATPAKGADGSHSGVVLPPPSPSAGALLSAGAQGPPNPFARPPPPAAASQNGAAYNNNNNIETPISALPSRFVSDALLPSPSSFFPEWGFGRSGPDSNMLPSPLTFPTPSVQNGPGFSREDEADKKRKSPESGPGSDAGNKRVKT</sequence>
<feature type="compositionally biased region" description="Polar residues" evidence="7">
    <location>
        <begin position="430"/>
        <end position="440"/>
    </location>
</feature>
<dbReference type="PROSITE" id="PS00350">
    <property type="entry name" value="MADS_BOX_1"/>
    <property type="match status" value="1"/>
</dbReference>
<evidence type="ECO:0000256" key="2">
    <source>
        <dbReference type="ARBA" id="ARBA00023015"/>
    </source>
</evidence>
<dbReference type="GO" id="GO:0000978">
    <property type="term" value="F:RNA polymerase II cis-regulatory region sequence-specific DNA binding"/>
    <property type="evidence" value="ECO:0007669"/>
    <property type="project" value="TreeGrafter"/>
</dbReference>
<dbReference type="PRINTS" id="PR00404">
    <property type="entry name" value="MADSDOMAIN"/>
</dbReference>
<feature type="region of interest" description="Disordered" evidence="7">
    <location>
        <begin position="88"/>
        <end position="552"/>
    </location>
</feature>
<feature type="region of interest" description="Disordered" evidence="7">
    <location>
        <begin position="571"/>
        <end position="633"/>
    </location>
</feature>
<dbReference type="GO" id="GO:0005634">
    <property type="term" value="C:nucleus"/>
    <property type="evidence" value="ECO:0007669"/>
    <property type="project" value="UniProtKB-SubCell"/>
</dbReference>
<dbReference type="GO" id="GO:0000981">
    <property type="term" value="F:DNA-binding transcription factor activity, RNA polymerase II-specific"/>
    <property type="evidence" value="ECO:0007669"/>
    <property type="project" value="TreeGrafter"/>
</dbReference>
<evidence type="ECO:0000256" key="1">
    <source>
        <dbReference type="ARBA" id="ARBA00004123"/>
    </source>
</evidence>
<comment type="similarity">
    <text evidence="6">Belongs to the MEF2 family.</text>
</comment>
<feature type="compositionally biased region" description="Low complexity" evidence="7">
    <location>
        <begin position="511"/>
        <end position="522"/>
    </location>
</feature>
<dbReference type="InterPro" id="IPR033896">
    <property type="entry name" value="MEF2-like_N"/>
</dbReference>
<dbReference type="AlphaFoldDB" id="V5I2N0"/>
<evidence type="ECO:0000256" key="4">
    <source>
        <dbReference type="ARBA" id="ARBA00023163"/>
    </source>
</evidence>
<feature type="compositionally biased region" description="Polar residues" evidence="7">
    <location>
        <begin position="583"/>
        <end position="603"/>
    </location>
</feature>
<feature type="compositionally biased region" description="Low complexity" evidence="7">
    <location>
        <begin position="262"/>
        <end position="283"/>
    </location>
</feature>
<protein>
    <submittedName>
        <fullName evidence="9">SRF-type transcription factor RlmA</fullName>
    </submittedName>
</protein>
<evidence type="ECO:0000313" key="10">
    <source>
        <dbReference type="Proteomes" id="UP000018001"/>
    </source>
</evidence>
<feature type="compositionally biased region" description="Basic and acidic residues" evidence="7">
    <location>
        <begin position="88"/>
        <end position="104"/>
    </location>
</feature>
<dbReference type="CDD" id="cd00265">
    <property type="entry name" value="MADS_MEF2_like"/>
    <property type="match status" value="1"/>
</dbReference>
<keyword evidence="10" id="KW-1185">Reference proteome</keyword>
<feature type="compositionally biased region" description="Low complexity" evidence="7">
    <location>
        <begin position="320"/>
        <end position="331"/>
    </location>
</feature>
<evidence type="ECO:0000256" key="7">
    <source>
        <dbReference type="SAM" id="MobiDB-lite"/>
    </source>
</evidence>
<keyword evidence="3" id="KW-0238">DNA-binding</keyword>
<reference evidence="10" key="1">
    <citation type="journal article" date="2014" name="Genome Announc.">
        <title>Draft genome sequence of the formaldehyde-resistant fungus Byssochlamys spectabilis No. 5 (anamorph Paecilomyces variotii No. 5) (NBRC109023).</title>
        <authorList>
            <person name="Oka T."/>
            <person name="Ekino K."/>
            <person name="Fukuda K."/>
            <person name="Nomura Y."/>
        </authorList>
    </citation>
    <scope>NUCLEOTIDE SEQUENCE [LARGE SCALE GENOMIC DNA]</scope>
    <source>
        <strain evidence="10">No. 5 / NBRC 109023</strain>
    </source>
</reference>
<evidence type="ECO:0000256" key="6">
    <source>
        <dbReference type="ARBA" id="ARBA00025805"/>
    </source>
</evidence>
<dbReference type="GO" id="GO:0045944">
    <property type="term" value="P:positive regulation of transcription by RNA polymerase II"/>
    <property type="evidence" value="ECO:0007669"/>
    <property type="project" value="InterPro"/>
</dbReference>
<dbReference type="InterPro" id="IPR036879">
    <property type="entry name" value="TF_MADSbox_sf"/>
</dbReference>
<dbReference type="Pfam" id="PF00319">
    <property type="entry name" value="SRF-TF"/>
    <property type="match status" value="1"/>
</dbReference>
<feature type="compositionally biased region" description="Low complexity" evidence="7">
    <location>
        <begin position="535"/>
        <end position="548"/>
    </location>
</feature>
<dbReference type="Gene3D" id="3.40.1810.10">
    <property type="entry name" value="Transcription factor, MADS-box"/>
    <property type="match status" value="1"/>
</dbReference>
<name>V5I2N0_BYSSN</name>
<feature type="compositionally biased region" description="Low complexity" evidence="7">
    <location>
        <begin position="351"/>
        <end position="368"/>
    </location>
</feature>
<feature type="compositionally biased region" description="Pro residues" evidence="7">
    <location>
        <begin position="523"/>
        <end position="534"/>
    </location>
</feature>
<dbReference type="InterPro" id="IPR002100">
    <property type="entry name" value="TF_MADSbox"/>
</dbReference>
<feature type="compositionally biased region" description="Polar residues" evidence="7">
    <location>
        <begin position="467"/>
        <end position="490"/>
    </location>
</feature>
<proteinExistence type="inferred from homology"/>
<dbReference type="PRINTS" id="PR01217">
    <property type="entry name" value="PRICHEXTENSN"/>
</dbReference>
<keyword evidence="5" id="KW-0539">Nucleus</keyword>
<dbReference type="Proteomes" id="UP000018001">
    <property type="component" value="Unassembled WGS sequence"/>
</dbReference>
<dbReference type="OrthoDB" id="1898716at2759"/>
<evidence type="ECO:0000256" key="5">
    <source>
        <dbReference type="ARBA" id="ARBA00023242"/>
    </source>
</evidence>
<dbReference type="HOGENOM" id="CLU_024080_1_0_1"/>
<keyword evidence="4" id="KW-0804">Transcription</keyword>
<dbReference type="SMART" id="SM00432">
    <property type="entry name" value="MADS"/>
    <property type="match status" value="1"/>
</dbReference>
<keyword evidence="2" id="KW-0805">Transcription regulation</keyword>
<dbReference type="eggNOG" id="KOG0014">
    <property type="taxonomic scope" value="Eukaryota"/>
</dbReference>
<dbReference type="InParanoid" id="V5I2N0"/>
<dbReference type="GO" id="GO:0046983">
    <property type="term" value="F:protein dimerization activity"/>
    <property type="evidence" value="ECO:0007669"/>
    <property type="project" value="InterPro"/>
</dbReference>